<name>A0A9W7Y1W4_9FUNG</name>
<feature type="compositionally biased region" description="Polar residues" evidence="1">
    <location>
        <begin position="48"/>
        <end position="60"/>
    </location>
</feature>
<accession>A0A9W7Y1W4</accession>
<feature type="non-terminal residue" evidence="2">
    <location>
        <position position="1"/>
    </location>
</feature>
<dbReference type="Proteomes" id="UP001143981">
    <property type="component" value="Unassembled WGS sequence"/>
</dbReference>
<keyword evidence="3" id="KW-1185">Reference proteome</keyword>
<dbReference type="OrthoDB" id="5540626at2759"/>
<protein>
    <submittedName>
        <fullName evidence="2">Uncharacterized protein</fullName>
    </submittedName>
</protein>
<dbReference type="AlphaFoldDB" id="A0A9W7Y1W4"/>
<organism evidence="2 3">
    <name type="scientific">Coemansia biformis</name>
    <dbReference type="NCBI Taxonomy" id="1286918"/>
    <lineage>
        <taxon>Eukaryota</taxon>
        <taxon>Fungi</taxon>
        <taxon>Fungi incertae sedis</taxon>
        <taxon>Zoopagomycota</taxon>
        <taxon>Kickxellomycotina</taxon>
        <taxon>Kickxellomycetes</taxon>
        <taxon>Kickxellales</taxon>
        <taxon>Kickxellaceae</taxon>
        <taxon>Coemansia</taxon>
    </lineage>
</organism>
<reference evidence="2" key="1">
    <citation type="submission" date="2022-07" db="EMBL/GenBank/DDBJ databases">
        <title>Phylogenomic reconstructions and comparative analyses of Kickxellomycotina fungi.</title>
        <authorList>
            <person name="Reynolds N.K."/>
            <person name="Stajich J.E."/>
            <person name="Barry K."/>
            <person name="Grigoriev I.V."/>
            <person name="Crous P."/>
            <person name="Smith M.E."/>
        </authorList>
    </citation>
    <scope>NUCLEOTIDE SEQUENCE</scope>
    <source>
        <strain evidence="2">BCRC 34381</strain>
    </source>
</reference>
<dbReference type="EMBL" id="JANBOI010002350">
    <property type="protein sequence ID" value="KAJ1722483.1"/>
    <property type="molecule type" value="Genomic_DNA"/>
</dbReference>
<feature type="region of interest" description="Disordered" evidence="1">
    <location>
        <begin position="1"/>
        <end position="140"/>
    </location>
</feature>
<evidence type="ECO:0000313" key="2">
    <source>
        <dbReference type="EMBL" id="KAJ1722483.1"/>
    </source>
</evidence>
<gene>
    <name evidence="2" type="ORF">LPJ61_005924</name>
</gene>
<comment type="caution">
    <text evidence="2">The sequence shown here is derived from an EMBL/GenBank/DDBJ whole genome shotgun (WGS) entry which is preliminary data.</text>
</comment>
<feature type="compositionally biased region" description="Acidic residues" evidence="1">
    <location>
        <begin position="84"/>
        <end position="115"/>
    </location>
</feature>
<evidence type="ECO:0000256" key="1">
    <source>
        <dbReference type="SAM" id="MobiDB-lite"/>
    </source>
</evidence>
<evidence type="ECO:0000313" key="3">
    <source>
        <dbReference type="Proteomes" id="UP001143981"/>
    </source>
</evidence>
<sequence>VLAGTLVGDLEDMADTPGEQGVEMETKHEDVAAPATLDTADIPIEGAGSQSTAVRDSSQGDPEATKPVATDVERDLPDVGTELIDIDGEDDDYNTDDYELDDDDDNDVLFQEPDDAASSQPIELGSGSEIDDDAMEDIFE</sequence>
<proteinExistence type="predicted"/>
<feature type="compositionally biased region" description="Acidic residues" evidence="1">
    <location>
        <begin position="129"/>
        <end position="140"/>
    </location>
</feature>